<dbReference type="GO" id="GO:0032259">
    <property type="term" value="P:methylation"/>
    <property type="evidence" value="ECO:0007669"/>
    <property type="project" value="UniProtKB-KW"/>
</dbReference>
<dbReference type="InterPro" id="IPR029063">
    <property type="entry name" value="SAM-dependent_MTases_sf"/>
</dbReference>
<reference evidence="1" key="1">
    <citation type="submission" date="2021-05" db="EMBL/GenBank/DDBJ databases">
        <authorList>
            <person name="Pietrasiak N."/>
            <person name="Ward R."/>
            <person name="Stajich J.E."/>
            <person name="Kurbessoian T."/>
        </authorList>
    </citation>
    <scope>NUCLEOTIDE SEQUENCE</scope>
    <source>
        <strain evidence="1">HA4357-MV3</strain>
    </source>
</reference>
<dbReference type="SUPFAM" id="SSF53335">
    <property type="entry name" value="S-adenosyl-L-methionine-dependent methyltransferases"/>
    <property type="match status" value="1"/>
</dbReference>
<dbReference type="Proteomes" id="UP000813215">
    <property type="component" value="Unassembled WGS sequence"/>
</dbReference>
<evidence type="ECO:0000313" key="1">
    <source>
        <dbReference type="EMBL" id="MBW4432106.1"/>
    </source>
</evidence>
<dbReference type="EMBL" id="JAHHHW010000080">
    <property type="protein sequence ID" value="MBW4432106.1"/>
    <property type="molecule type" value="Genomic_DNA"/>
</dbReference>
<keyword evidence="1" id="KW-0808">Transferase</keyword>
<dbReference type="CDD" id="cd02440">
    <property type="entry name" value="AdoMet_MTases"/>
    <property type="match status" value="1"/>
</dbReference>
<reference evidence="1" key="2">
    <citation type="journal article" date="2022" name="Microbiol. Resour. Announc.">
        <title>Metagenome Sequencing to Explore Phylogenomics of Terrestrial Cyanobacteria.</title>
        <authorList>
            <person name="Ward R.D."/>
            <person name="Stajich J.E."/>
            <person name="Johansen J.R."/>
            <person name="Huntemann M."/>
            <person name="Clum A."/>
            <person name="Foster B."/>
            <person name="Foster B."/>
            <person name="Roux S."/>
            <person name="Palaniappan K."/>
            <person name="Varghese N."/>
            <person name="Mukherjee S."/>
            <person name="Reddy T.B.K."/>
            <person name="Daum C."/>
            <person name="Copeland A."/>
            <person name="Chen I.A."/>
            <person name="Ivanova N.N."/>
            <person name="Kyrpides N.C."/>
            <person name="Shapiro N."/>
            <person name="Eloe-Fadrosh E.A."/>
            <person name="Pietrasiak N."/>
        </authorList>
    </citation>
    <scope>NUCLEOTIDE SEQUENCE</scope>
    <source>
        <strain evidence="1">HA4357-MV3</strain>
    </source>
</reference>
<sequence length="247" mass="28755">MIQQPVLPFLNRYWQDSFSLKQHLQEFLDIDAEILESKLAAGQQQMADLGHKDFDWEQATAFYQDKVKELYLFDLGAWHLSIHERLGNMLRLIADHAQGKVLDFGGGIGTHAIAAACCPQVTEVIYCDINPINLDFVRYRTTQLGLSDKIRFCSEIPANETFTTILCFDVLEHLPDPSQQLLKFHQILTSEGKMILNWFFSKGFNQEHPFHLDDPQLVDAFFRNLQSNFIEIFQPYDTFARCYRKWN</sequence>
<gene>
    <name evidence="1" type="ORF">KME28_10345</name>
</gene>
<dbReference type="AlphaFoldDB" id="A0A9E3H7J2"/>
<accession>A0A9E3H7J2</accession>
<evidence type="ECO:0000313" key="2">
    <source>
        <dbReference type="Proteomes" id="UP000813215"/>
    </source>
</evidence>
<dbReference type="GO" id="GO:0008168">
    <property type="term" value="F:methyltransferase activity"/>
    <property type="evidence" value="ECO:0007669"/>
    <property type="project" value="UniProtKB-KW"/>
</dbReference>
<proteinExistence type="predicted"/>
<dbReference type="Gene3D" id="3.40.50.150">
    <property type="entry name" value="Vaccinia Virus protein VP39"/>
    <property type="match status" value="1"/>
</dbReference>
<name>A0A9E3H7J2_9NOST</name>
<comment type="caution">
    <text evidence="1">The sequence shown here is derived from an EMBL/GenBank/DDBJ whole genome shotgun (WGS) entry which is preliminary data.</text>
</comment>
<protein>
    <submittedName>
        <fullName evidence="1">Class I SAM-dependent methyltransferase</fullName>
    </submittedName>
</protein>
<keyword evidence="1" id="KW-0489">Methyltransferase</keyword>
<dbReference type="Pfam" id="PF13489">
    <property type="entry name" value="Methyltransf_23"/>
    <property type="match status" value="1"/>
</dbReference>
<organism evidence="1 2">
    <name type="scientific">Pelatocladus maniniholoensis HA4357-MV3</name>
    <dbReference type="NCBI Taxonomy" id="1117104"/>
    <lineage>
        <taxon>Bacteria</taxon>
        <taxon>Bacillati</taxon>
        <taxon>Cyanobacteriota</taxon>
        <taxon>Cyanophyceae</taxon>
        <taxon>Nostocales</taxon>
        <taxon>Nostocaceae</taxon>
        <taxon>Pelatocladus</taxon>
    </lineage>
</organism>